<dbReference type="AlphaFoldDB" id="A0A562KRY1"/>
<sequence length="176" mass="19635">MKKYIQYISVAIIALIFTGCTESDDEFFASKIVTSNELIEVNVTSNELNVSCYVPRLLPQDTNPFDIYLTSNSRKMFFNYTLEKKNTNGAWEYITPTSVTTVEGENEIGDYISGIAVLDALDTTYEYESDITLAAGQYRILIDPEIVSLNSQNAVMVTVKTSTFGIPSNALEFTVN</sequence>
<evidence type="ECO:0000313" key="2">
    <source>
        <dbReference type="Proteomes" id="UP000315312"/>
    </source>
</evidence>
<dbReference type="RefSeq" id="WP_133607022.1">
    <property type="nucleotide sequence ID" value="NZ_SNZC01000001.1"/>
</dbReference>
<evidence type="ECO:0000313" key="1">
    <source>
        <dbReference type="EMBL" id="TWH98096.1"/>
    </source>
</evidence>
<organism evidence="1 2">
    <name type="scientific">Flavobacterium cheniae</name>
    <dbReference type="NCBI Taxonomy" id="295428"/>
    <lineage>
        <taxon>Bacteria</taxon>
        <taxon>Pseudomonadati</taxon>
        <taxon>Bacteroidota</taxon>
        <taxon>Flavobacteriia</taxon>
        <taxon>Flavobacteriales</taxon>
        <taxon>Flavobacteriaceae</taxon>
        <taxon>Flavobacterium</taxon>
    </lineage>
</organism>
<comment type="caution">
    <text evidence="1">The sequence shown here is derived from an EMBL/GenBank/DDBJ whole genome shotgun (WGS) entry which is preliminary data.</text>
</comment>
<dbReference type="OrthoDB" id="1360869at2"/>
<keyword evidence="2" id="KW-1185">Reference proteome</keyword>
<dbReference type="Proteomes" id="UP000315312">
    <property type="component" value="Unassembled WGS sequence"/>
</dbReference>
<reference evidence="1 2" key="1">
    <citation type="journal article" date="2015" name="Stand. Genomic Sci.">
        <title>Genomic Encyclopedia of Bacterial and Archaeal Type Strains, Phase III: the genomes of soil and plant-associated and newly described type strains.</title>
        <authorList>
            <person name="Whitman W.B."/>
            <person name="Woyke T."/>
            <person name="Klenk H.P."/>
            <person name="Zhou Y."/>
            <person name="Lilburn T.G."/>
            <person name="Beck B.J."/>
            <person name="De Vos P."/>
            <person name="Vandamme P."/>
            <person name="Eisen J.A."/>
            <person name="Garrity G."/>
            <person name="Hugenholtz P."/>
            <person name="Kyrpides N.C."/>
        </authorList>
    </citation>
    <scope>NUCLEOTIDE SEQUENCE [LARGE SCALE GENOMIC DNA]</scope>
    <source>
        <strain evidence="1 2">CGMCC 1.6844</strain>
    </source>
</reference>
<accession>A0A562KRY1</accession>
<protein>
    <submittedName>
        <fullName evidence="1">Uncharacterized protein</fullName>
    </submittedName>
</protein>
<name>A0A562KRY1_9FLAO</name>
<gene>
    <name evidence="1" type="ORF">IP97_00036</name>
</gene>
<dbReference type="EMBL" id="VLKM01000001">
    <property type="protein sequence ID" value="TWH98096.1"/>
    <property type="molecule type" value="Genomic_DNA"/>
</dbReference>
<dbReference type="PROSITE" id="PS51257">
    <property type="entry name" value="PROKAR_LIPOPROTEIN"/>
    <property type="match status" value="1"/>
</dbReference>
<proteinExistence type="predicted"/>